<dbReference type="Pfam" id="PF07168">
    <property type="entry name" value="Ureide_permease"/>
    <property type="match status" value="2"/>
</dbReference>
<feature type="transmembrane region" description="Helical" evidence="8">
    <location>
        <begin position="249"/>
        <end position="273"/>
    </location>
</feature>
<organism evidence="9 10">
    <name type="scientific">Compostibacter hankyongensis</name>
    <dbReference type="NCBI Taxonomy" id="1007089"/>
    <lineage>
        <taxon>Bacteria</taxon>
        <taxon>Pseudomonadati</taxon>
        <taxon>Bacteroidota</taxon>
        <taxon>Chitinophagia</taxon>
        <taxon>Chitinophagales</taxon>
        <taxon>Chitinophagaceae</taxon>
        <taxon>Compostibacter</taxon>
    </lineage>
</organism>
<evidence type="ECO:0000313" key="10">
    <source>
        <dbReference type="Proteomes" id="UP001501207"/>
    </source>
</evidence>
<gene>
    <name evidence="9" type="ORF">GCM10023143_18880</name>
</gene>
<keyword evidence="9" id="KW-0762">Sugar transport</keyword>
<feature type="transmembrane region" description="Helical" evidence="8">
    <location>
        <begin position="168"/>
        <end position="188"/>
    </location>
</feature>
<evidence type="ECO:0000256" key="4">
    <source>
        <dbReference type="ARBA" id="ARBA00022741"/>
    </source>
</evidence>
<protein>
    <submittedName>
        <fullName evidence="9">GRP family sugar transporter</fullName>
    </submittedName>
</protein>
<feature type="transmembrane region" description="Helical" evidence="8">
    <location>
        <begin position="208"/>
        <end position="228"/>
    </location>
</feature>
<feature type="transmembrane region" description="Helical" evidence="8">
    <location>
        <begin position="279"/>
        <end position="300"/>
    </location>
</feature>
<comment type="subcellular location">
    <subcellularLocation>
        <location evidence="1">Membrane</location>
        <topology evidence="1">Multi-pass membrane protein</topology>
    </subcellularLocation>
</comment>
<evidence type="ECO:0000256" key="1">
    <source>
        <dbReference type="ARBA" id="ARBA00004141"/>
    </source>
</evidence>
<evidence type="ECO:0000256" key="5">
    <source>
        <dbReference type="ARBA" id="ARBA00022840"/>
    </source>
</evidence>
<feature type="transmembrane region" description="Helical" evidence="8">
    <location>
        <begin position="81"/>
        <end position="102"/>
    </location>
</feature>
<evidence type="ECO:0000313" key="9">
    <source>
        <dbReference type="EMBL" id="GAA4310421.1"/>
    </source>
</evidence>
<dbReference type="InterPro" id="IPR009834">
    <property type="entry name" value="Ureide_permease"/>
</dbReference>
<comment type="caution">
    <text evidence="9">The sequence shown here is derived from an EMBL/GenBank/DDBJ whole genome shotgun (WGS) entry which is preliminary data.</text>
</comment>
<feature type="transmembrane region" description="Helical" evidence="8">
    <location>
        <begin position="136"/>
        <end position="156"/>
    </location>
</feature>
<proteinExistence type="predicted"/>
<sequence>MFIVESYFTAILFCIITMICWGSWANTQKLAAGRWRYELFYWDYAIGILLFSLLAAFTLGSFGENGRSFLPDLMQASGANIGSAFLGGIVFNLANILLTAAIAIAGMSVAFPVGIGIALVLGVVINYFGVEKGNPALLFSGVLLVTVAIILNAIAYRKAAAGGQKAGTKGIVLSVLAGILMSFFYRFVAASMDLDNFVHPQPLKMTPYTAFVIFAAGIMVSNILFNSIMMKKPLEGAPLSYRDYFKGGFSLHIIGVLGGAIWGLGNLFNLIAAGKAGPAISYGLGQGATLVAAIWGVVVWKEFKNTGNKVTGLLTGMFICFLAGLGLIILSGGS</sequence>
<keyword evidence="5" id="KW-0067">ATP-binding</keyword>
<dbReference type="EMBL" id="BAABFN010000004">
    <property type="protein sequence ID" value="GAA4310421.1"/>
    <property type="molecule type" value="Genomic_DNA"/>
</dbReference>
<keyword evidence="7 8" id="KW-0472">Membrane</keyword>
<keyword evidence="6 8" id="KW-1133">Transmembrane helix</keyword>
<feature type="transmembrane region" description="Helical" evidence="8">
    <location>
        <begin position="109"/>
        <end position="130"/>
    </location>
</feature>
<keyword evidence="4" id="KW-0547">Nucleotide-binding</keyword>
<keyword evidence="2" id="KW-0813">Transport</keyword>
<feature type="transmembrane region" description="Helical" evidence="8">
    <location>
        <begin position="6"/>
        <end position="27"/>
    </location>
</feature>
<evidence type="ECO:0000256" key="8">
    <source>
        <dbReference type="SAM" id="Phobius"/>
    </source>
</evidence>
<evidence type="ECO:0000256" key="6">
    <source>
        <dbReference type="ARBA" id="ARBA00022989"/>
    </source>
</evidence>
<reference evidence="10" key="1">
    <citation type="journal article" date="2019" name="Int. J. Syst. Evol. Microbiol.">
        <title>The Global Catalogue of Microorganisms (GCM) 10K type strain sequencing project: providing services to taxonomists for standard genome sequencing and annotation.</title>
        <authorList>
            <consortium name="The Broad Institute Genomics Platform"/>
            <consortium name="The Broad Institute Genome Sequencing Center for Infectious Disease"/>
            <person name="Wu L."/>
            <person name="Ma J."/>
        </authorList>
    </citation>
    <scope>NUCLEOTIDE SEQUENCE [LARGE SCALE GENOMIC DNA]</scope>
    <source>
        <strain evidence="10">JCM 17664</strain>
    </source>
</reference>
<feature type="transmembrane region" description="Helical" evidence="8">
    <location>
        <begin position="39"/>
        <end position="61"/>
    </location>
</feature>
<evidence type="ECO:0000256" key="7">
    <source>
        <dbReference type="ARBA" id="ARBA00023136"/>
    </source>
</evidence>
<keyword evidence="3 8" id="KW-0812">Transmembrane</keyword>
<dbReference type="InterPro" id="IPR030189">
    <property type="entry name" value="UPS_plant"/>
</dbReference>
<dbReference type="RefSeq" id="WP_344978563.1">
    <property type="nucleotide sequence ID" value="NZ_BAABFN010000004.1"/>
</dbReference>
<dbReference type="Proteomes" id="UP001501207">
    <property type="component" value="Unassembled WGS sequence"/>
</dbReference>
<accession>A0ABP8FT42</accession>
<evidence type="ECO:0000256" key="2">
    <source>
        <dbReference type="ARBA" id="ARBA00022448"/>
    </source>
</evidence>
<feature type="transmembrane region" description="Helical" evidence="8">
    <location>
        <begin position="312"/>
        <end position="332"/>
    </location>
</feature>
<name>A0ABP8FT42_9BACT</name>
<evidence type="ECO:0000256" key="3">
    <source>
        <dbReference type="ARBA" id="ARBA00022692"/>
    </source>
</evidence>
<dbReference type="PANTHER" id="PTHR31081">
    <property type="entry name" value="UREIDE PERMEASE 1-RELATED-RELATED"/>
    <property type="match status" value="1"/>
</dbReference>
<keyword evidence="10" id="KW-1185">Reference proteome</keyword>